<dbReference type="Pfam" id="PF08144">
    <property type="entry name" value="CPL"/>
    <property type="match status" value="1"/>
</dbReference>
<dbReference type="PANTHER" id="PTHR13389:SF0">
    <property type="entry name" value="PUMILIO HOMOLOG 3"/>
    <property type="match status" value="1"/>
</dbReference>
<feature type="compositionally biased region" description="Polar residues" evidence="4">
    <location>
        <begin position="89"/>
        <end position="106"/>
    </location>
</feature>
<evidence type="ECO:0000259" key="5">
    <source>
        <dbReference type="PROSITE" id="PS50303"/>
    </source>
</evidence>
<dbReference type="InterPro" id="IPR016024">
    <property type="entry name" value="ARM-type_fold"/>
</dbReference>
<evidence type="ECO:0000256" key="1">
    <source>
        <dbReference type="ARBA" id="ARBA00022737"/>
    </source>
</evidence>
<dbReference type="AlphaFoldDB" id="A0AAN9GBQ9"/>
<dbReference type="InterPro" id="IPR012959">
    <property type="entry name" value="CPL_dom"/>
</dbReference>
<evidence type="ECO:0000256" key="4">
    <source>
        <dbReference type="SAM" id="MobiDB-lite"/>
    </source>
</evidence>
<dbReference type="EMBL" id="JBAMIC010000011">
    <property type="protein sequence ID" value="KAK7101015.1"/>
    <property type="molecule type" value="Genomic_DNA"/>
</dbReference>
<accession>A0AAN9GBQ9</accession>
<dbReference type="PROSITE" id="PS50302">
    <property type="entry name" value="PUM"/>
    <property type="match status" value="1"/>
</dbReference>
<evidence type="ECO:0000256" key="2">
    <source>
        <dbReference type="ARBA" id="ARBA00022884"/>
    </source>
</evidence>
<dbReference type="InterPro" id="IPR040059">
    <property type="entry name" value="PUM3"/>
</dbReference>
<dbReference type="GO" id="GO:0006417">
    <property type="term" value="P:regulation of translation"/>
    <property type="evidence" value="ECO:0007669"/>
    <property type="project" value="TreeGrafter"/>
</dbReference>
<dbReference type="SUPFAM" id="SSF48371">
    <property type="entry name" value="ARM repeat"/>
    <property type="match status" value="1"/>
</dbReference>
<keyword evidence="7" id="KW-1185">Reference proteome</keyword>
<dbReference type="SMART" id="SM00025">
    <property type="entry name" value="Pumilio"/>
    <property type="match status" value="6"/>
</dbReference>
<dbReference type="InterPro" id="IPR033133">
    <property type="entry name" value="PUM-HD"/>
</dbReference>
<gene>
    <name evidence="6" type="ORF">V1264_023864</name>
</gene>
<keyword evidence="2" id="KW-0694">RNA-binding</keyword>
<evidence type="ECO:0000313" key="6">
    <source>
        <dbReference type="EMBL" id="KAK7101015.1"/>
    </source>
</evidence>
<proteinExistence type="predicted"/>
<feature type="domain" description="PUM-HD" evidence="5">
    <location>
        <begin position="274"/>
        <end position="626"/>
    </location>
</feature>
<organism evidence="6 7">
    <name type="scientific">Littorina saxatilis</name>
    <dbReference type="NCBI Taxonomy" id="31220"/>
    <lineage>
        <taxon>Eukaryota</taxon>
        <taxon>Metazoa</taxon>
        <taxon>Spiralia</taxon>
        <taxon>Lophotrochozoa</taxon>
        <taxon>Mollusca</taxon>
        <taxon>Gastropoda</taxon>
        <taxon>Caenogastropoda</taxon>
        <taxon>Littorinimorpha</taxon>
        <taxon>Littorinoidea</taxon>
        <taxon>Littorinidae</taxon>
        <taxon>Littorina</taxon>
    </lineage>
</organism>
<dbReference type="PROSITE" id="PS50303">
    <property type="entry name" value="PUM_HD"/>
    <property type="match status" value="1"/>
</dbReference>
<sequence length="803" mass="90307">MKKHSQSPSPRGKSSRNQRENPEGVSILKRSKTKLSSSPSPNRKSPAQKTPKKKVRASQQDASFEFEKPTPATPSPKKSPSKRKGPAGDSTSFLEQTPESLSQISSIMPPDETMMSGQHSPSKKRRQSSTTLHASVTDETMELAVQYARGEPDGADQSLHQQKSPKKSKAARALQDIPEVEEEGSGTKLHNKENSTMVAQKASCMKLPLQKAGKKLKSIKTLNGKNKVLSTKVKRNFDKTLPDETLVPKKPKLTWKEKRTERKMVRNNYGLITSAKGVWEELRRQKLTDEKRKELCKTLHDKVQGKVKELAVVHDSARIIQCLVQYGGPDFRAAIMEEVQPHIAYLSKNKYGKFIVRKMLKYGTKSQRSAVINGFHGCMRKLIRHREASDIVNYAYNEFANASQRLFLLEEFYGPAFTMFRTQSTRSLDDILVEQPDKKDMIMNNLREALLPLIDKQILTLPMVHKIFHDFFRYADTKLQKDMTEALRESLIHMVHTREGARVAMGCMWNGSAKDRKVIVKSLKGHVIKMCKEEMGHMVMLSIFDSVDDTVLVQKVLLDEIMKGIGELIHDVHGRKVLTYLLVRRDQRFFCPDITQVLQQGDVNVTSKKDPAMRAQELRDYVSDALLNYLTENAIELLSNSHTSLIIPLILSHASGNTAAALDALAQTVVSSSDPSYTGTGKTEDRKLSLVEDPAAHITLKKILACDRELMHQGKEALFSVALLNAADATTYKAWVASNRGCFILITLFEVENAQVNQTLMCQLKPLKKYLNKMTFKGAEILLRKLDGEQGSKASKKPLEISL</sequence>
<feature type="compositionally biased region" description="Polar residues" evidence="4">
    <location>
        <begin position="34"/>
        <end position="48"/>
    </location>
</feature>
<comment type="caution">
    <text evidence="6">The sequence shown here is derived from an EMBL/GenBank/DDBJ whole genome shotgun (WGS) entry which is preliminary data.</text>
</comment>
<name>A0AAN9GBQ9_9CAEN</name>
<dbReference type="GO" id="GO:0003729">
    <property type="term" value="F:mRNA binding"/>
    <property type="evidence" value="ECO:0007669"/>
    <property type="project" value="TreeGrafter"/>
</dbReference>
<protein>
    <recommendedName>
        <fullName evidence="5">PUM-HD domain-containing protein</fullName>
    </recommendedName>
</protein>
<dbReference type="PANTHER" id="PTHR13389">
    <property type="entry name" value="PUMILIO HOMOLOG 3"/>
    <property type="match status" value="1"/>
</dbReference>
<reference evidence="6 7" key="1">
    <citation type="submission" date="2024-02" db="EMBL/GenBank/DDBJ databases">
        <title>Chromosome-scale genome assembly of the rough periwinkle Littorina saxatilis.</title>
        <authorList>
            <person name="De Jode A."/>
            <person name="Faria R."/>
            <person name="Formenti G."/>
            <person name="Sims Y."/>
            <person name="Smith T.P."/>
            <person name="Tracey A."/>
            <person name="Wood J.M.D."/>
            <person name="Zagrodzka Z.B."/>
            <person name="Johannesson K."/>
            <person name="Butlin R.K."/>
            <person name="Leder E.H."/>
        </authorList>
    </citation>
    <scope>NUCLEOTIDE SEQUENCE [LARGE SCALE GENOMIC DNA]</scope>
    <source>
        <strain evidence="6">Snail1</strain>
        <tissue evidence="6">Muscle</tissue>
    </source>
</reference>
<keyword evidence="1" id="KW-0677">Repeat</keyword>
<evidence type="ECO:0000256" key="3">
    <source>
        <dbReference type="PROSITE-ProRule" id="PRU00317"/>
    </source>
</evidence>
<evidence type="ECO:0000313" key="7">
    <source>
        <dbReference type="Proteomes" id="UP001374579"/>
    </source>
</evidence>
<dbReference type="InterPro" id="IPR001313">
    <property type="entry name" value="Pumilio_RNA-bd_rpt"/>
</dbReference>
<dbReference type="InterPro" id="IPR011989">
    <property type="entry name" value="ARM-like"/>
</dbReference>
<feature type="repeat" description="Pumilio" evidence="3">
    <location>
        <begin position="338"/>
        <end position="373"/>
    </location>
</feature>
<dbReference type="Gene3D" id="1.25.10.10">
    <property type="entry name" value="Leucine-rich Repeat Variant"/>
    <property type="match status" value="2"/>
</dbReference>
<dbReference type="Proteomes" id="UP001374579">
    <property type="component" value="Unassembled WGS sequence"/>
</dbReference>
<dbReference type="GO" id="GO:0005730">
    <property type="term" value="C:nucleolus"/>
    <property type="evidence" value="ECO:0007669"/>
    <property type="project" value="TreeGrafter"/>
</dbReference>
<feature type="region of interest" description="Disordered" evidence="4">
    <location>
        <begin position="1"/>
        <end position="187"/>
    </location>
</feature>
<feature type="compositionally biased region" description="Polar residues" evidence="4">
    <location>
        <begin position="128"/>
        <end position="138"/>
    </location>
</feature>